<dbReference type="OMA" id="NIVENCW"/>
<dbReference type="AlphaFoldDB" id="A0A8T2SVG2"/>
<feature type="domain" description="Reverse transcriptase" evidence="1">
    <location>
        <begin position="393"/>
        <end position="644"/>
    </location>
</feature>
<accession>A0A8T2SVG2</accession>
<dbReference type="InterPro" id="IPR043502">
    <property type="entry name" value="DNA/RNA_pol_sf"/>
</dbReference>
<protein>
    <recommendedName>
        <fullName evidence="1">Reverse transcriptase domain-containing protein</fullName>
    </recommendedName>
</protein>
<dbReference type="Pfam" id="PF00078">
    <property type="entry name" value="RVT_1"/>
    <property type="match status" value="1"/>
</dbReference>
<evidence type="ECO:0000259" key="1">
    <source>
        <dbReference type="PROSITE" id="PS50878"/>
    </source>
</evidence>
<organism evidence="2 3">
    <name type="scientific">Ceratopteris richardii</name>
    <name type="common">Triangle waterfern</name>
    <dbReference type="NCBI Taxonomy" id="49495"/>
    <lineage>
        <taxon>Eukaryota</taxon>
        <taxon>Viridiplantae</taxon>
        <taxon>Streptophyta</taxon>
        <taxon>Embryophyta</taxon>
        <taxon>Tracheophyta</taxon>
        <taxon>Polypodiopsida</taxon>
        <taxon>Polypodiidae</taxon>
        <taxon>Polypodiales</taxon>
        <taxon>Pteridineae</taxon>
        <taxon>Pteridaceae</taxon>
        <taxon>Parkerioideae</taxon>
        <taxon>Ceratopteris</taxon>
    </lineage>
</organism>
<evidence type="ECO:0000313" key="3">
    <source>
        <dbReference type="Proteomes" id="UP000825935"/>
    </source>
</evidence>
<dbReference type="OrthoDB" id="1938551at2759"/>
<dbReference type="PROSITE" id="PS50878">
    <property type="entry name" value="RT_POL"/>
    <property type="match status" value="1"/>
</dbReference>
<dbReference type="Proteomes" id="UP000825935">
    <property type="component" value="Chromosome 17"/>
</dbReference>
<name>A0A8T2SVG2_CERRI</name>
<comment type="caution">
    <text evidence="2">The sequence shown here is derived from an EMBL/GenBank/DDBJ whole genome shotgun (WGS) entry which is preliminary data.</text>
</comment>
<reference evidence="2" key="1">
    <citation type="submission" date="2021-08" db="EMBL/GenBank/DDBJ databases">
        <title>WGS assembly of Ceratopteris richardii.</title>
        <authorList>
            <person name="Marchant D.B."/>
            <person name="Chen G."/>
            <person name="Jenkins J."/>
            <person name="Shu S."/>
            <person name="Leebens-Mack J."/>
            <person name="Grimwood J."/>
            <person name="Schmutz J."/>
            <person name="Soltis P."/>
            <person name="Soltis D."/>
            <person name="Chen Z.-H."/>
        </authorList>
    </citation>
    <scope>NUCLEOTIDE SEQUENCE</scope>
    <source>
        <strain evidence="2">Whitten #5841</strain>
        <tissue evidence="2">Leaf</tissue>
    </source>
</reference>
<sequence length="1023" mass="118502">MDTYMPHTSRVAIGQLRVSLHRLEIETVEPQTFPKRSRYGGAYDGIRGTYETLFTGQPTLREIMDSRDQRQHGRFLLEIQSHRDSLLQPTVASHTGGRQSQLTDFFIPQHARALLPSAHTLRGVAFQQDLHWESCIPSNFHKIPLRLNLAWLHTSLFKSKVHTLIQKVLSLEISACMKWESFVEGMQEVIRECGKCFAAALAKGKVEAEQMILCMSTKVDSRKLLSEAEYMRLCDAYRCLQIIENNAIQSSKVRARYTKVNDLHANSKCFFDSLRTKRFKDTITTIETDGLTLHDGNIIAEFCSLHFKKLFAASFAEDDAWFSSLQDSLEFTPQMIDSHMADACEKGITEEEVFLALQSLKNGKAPGIDGITKEFMAAFWPSLKTLVLDVCNEIWRDQRMPYTFKLGKIKLIPKVQVPKRMEDWRPISMMSIIYKIFAKIFALKLKPIMHKITHPLQTGFVYGRSIYDNIFLTQILMEHAISSNQQIVGMQIDFEKAFDRIRWDFIAVVLKKLGFGVKFSRLIYINGRLSNPFPIERSVSQGCLLSQLFYAKINSRCIHGISISGLEQIAVGFADDTFIFAKAEQENVRNIITSLTSFSNASALHINMKKSALIDISANNFHSLCWEGPKIQKGTVFRYLGYPIGVNISTKNKIEWVLNRVRGKMGLWHVAQWPIHARIRIVQAFLQPYVMYYLLLLDWRTSHLHAFECLLKNFLWNKMHSRALVLSTWDYICQPRSTRGLGNLNLLSHLQARRSIENAKLCYKGIWKLDPWNKFFSHAPIQTSLLTLNFVLRSFKMTLSRLNWNGRQRYMGNSFASLSPYWSFLSNPPLAFSLDASARYLNNKGIDSIAKCYDSKWEIFLFPVIRRTFTVGPAYRSKWIQMVRFLQQFQVPLSIDASDPWKDWLLAKHTRWKLKKTPSGWHARYRTLRDSLCSFRMKIFMWRIFTGHFTLGAFLSNHGLQGVRCPHCASHHENMRHTFWMCPTIQRWWNTLFLFPIWDVKPTNSTAPFCFSLREFLSWIGSE</sequence>
<dbReference type="CDD" id="cd01650">
    <property type="entry name" value="RT_nLTR_like"/>
    <property type="match status" value="1"/>
</dbReference>
<dbReference type="SUPFAM" id="SSF56672">
    <property type="entry name" value="DNA/RNA polymerases"/>
    <property type="match status" value="1"/>
</dbReference>
<gene>
    <name evidence="2" type="ORF">KP509_17G075200</name>
</gene>
<evidence type="ECO:0000313" key="2">
    <source>
        <dbReference type="EMBL" id="KAH7373792.1"/>
    </source>
</evidence>
<dbReference type="PANTHER" id="PTHR31635:SF196">
    <property type="entry name" value="REVERSE TRANSCRIPTASE DOMAIN-CONTAINING PROTEIN-RELATED"/>
    <property type="match status" value="1"/>
</dbReference>
<keyword evidence="3" id="KW-1185">Reference proteome</keyword>
<dbReference type="EMBL" id="CM035422">
    <property type="protein sequence ID" value="KAH7373792.1"/>
    <property type="molecule type" value="Genomic_DNA"/>
</dbReference>
<proteinExistence type="predicted"/>
<dbReference type="InterPro" id="IPR000477">
    <property type="entry name" value="RT_dom"/>
</dbReference>
<dbReference type="PANTHER" id="PTHR31635">
    <property type="entry name" value="REVERSE TRANSCRIPTASE DOMAIN-CONTAINING PROTEIN-RELATED"/>
    <property type="match status" value="1"/>
</dbReference>